<dbReference type="FunFam" id="3.40.50.720:FF:000173">
    <property type="entry name" value="3-oxoacyl-[acyl-carrier protein] reductase"/>
    <property type="match status" value="1"/>
</dbReference>
<dbReference type="InterPro" id="IPR020904">
    <property type="entry name" value="Sc_DH/Rdtase_CS"/>
</dbReference>
<dbReference type="PRINTS" id="PR00080">
    <property type="entry name" value="SDRFAMILY"/>
</dbReference>
<dbReference type="RefSeq" id="WP_150893922.1">
    <property type="nucleotide sequence ID" value="NZ_VYUY01000015.1"/>
</dbReference>
<dbReference type="Pfam" id="PF13561">
    <property type="entry name" value="adh_short_C2"/>
    <property type="match status" value="1"/>
</dbReference>
<dbReference type="CDD" id="cd05233">
    <property type="entry name" value="SDR_c"/>
    <property type="match status" value="1"/>
</dbReference>
<comment type="caution">
    <text evidence="4">The sequence shown here is derived from an EMBL/GenBank/DDBJ whole genome shotgun (WGS) entry which is preliminary data.</text>
</comment>
<dbReference type="AlphaFoldDB" id="A0A5N0TBV1"/>
<comment type="similarity">
    <text evidence="1">Belongs to the short-chain dehydrogenases/reductases (SDR) family.</text>
</comment>
<keyword evidence="2" id="KW-0560">Oxidoreductase</keyword>
<dbReference type="EMBL" id="VYUY01000015">
    <property type="protein sequence ID" value="KAA9132221.1"/>
    <property type="molecule type" value="Genomic_DNA"/>
</dbReference>
<dbReference type="PANTHER" id="PTHR42760:SF135">
    <property type="entry name" value="BLL7886 PROTEIN"/>
    <property type="match status" value="1"/>
</dbReference>
<proteinExistence type="inferred from homology"/>
<evidence type="ECO:0000256" key="2">
    <source>
        <dbReference type="ARBA" id="ARBA00023002"/>
    </source>
</evidence>
<evidence type="ECO:0000313" key="5">
    <source>
        <dbReference type="Proteomes" id="UP000326838"/>
    </source>
</evidence>
<dbReference type="PRINTS" id="PR00081">
    <property type="entry name" value="GDHRDH"/>
</dbReference>
<keyword evidence="5" id="KW-1185">Reference proteome</keyword>
<dbReference type="GO" id="GO:0030497">
    <property type="term" value="P:fatty acid elongation"/>
    <property type="evidence" value="ECO:0007669"/>
    <property type="project" value="TreeGrafter"/>
</dbReference>
<dbReference type="InterPro" id="IPR036291">
    <property type="entry name" value="NAD(P)-bd_dom_sf"/>
</dbReference>
<dbReference type="PROSITE" id="PS00061">
    <property type="entry name" value="ADH_SHORT"/>
    <property type="match status" value="1"/>
</dbReference>
<evidence type="ECO:0000259" key="3">
    <source>
        <dbReference type="SMART" id="SM00822"/>
    </source>
</evidence>
<dbReference type="Gene3D" id="3.40.50.720">
    <property type="entry name" value="NAD(P)-binding Rossmann-like Domain"/>
    <property type="match status" value="1"/>
</dbReference>
<dbReference type="InterPro" id="IPR002347">
    <property type="entry name" value="SDR_fam"/>
</dbReference>
<dbReference type="PANTHER" id="PTHR42760">
    <property type="entry name" value="SHORT-CHAIN DEHYDROGENASES/REDUCTASES FAMILY MEMBER"/>
    <property type="match status" value="1"/>
</dbReference>
<protein>
    <submittedName>
        <fullName evidence="4">SDR family oxidoreductase</fullName>
    </submittedName>
</protein>
<dbReference type="SMART" id="SM00822">
    <property type="entry name" value="PKS_KR"/>
    <property type="match status" value="1"/>
</dbReference>
<gene>
    <name evidence="4" type="ORF">F6B40_10960</name>
</gene>
<dbReference type="GO" id="GO:0016616">
    <property type="term" value="F:oxidoreductase activity, acting on the CH-OH group of donors, NAD or NADP as acceptor"/>
    <property type="evidence" value="ECO:0007669"/>
    <property type="project" value="TreeGrafter"/>
</dbReference>
<sequence>MTAPPARDGSAEFAGRTALITGARTGIGRAIAEVLADRGAHVLLGGRDAQALEPVVAELRARGRRADPFVADVADPAAVATAFERAGSAGHVPHILVNSVGVRDRRGVGEMDTASFDAHLRAGLVGVYDVIRGFLAAHEHDPGDSRDGCNIVNVSSVAALRGRAGDVAYAAAKAGLDGMTRSLAAELGPAGYRVNSVAPGTIATESNAELMRDARMAEVVRTRTALGRWGRPEEVARLVAFLASDQASFITGQTILVDGGLSVLF</sequence>
<evidence type="ECO:0000256" key="1">
    <source>
        <dbReference type="ARBA" id="ARBA00006484"/>
    </source>
</evidence>
<feature type="domain" description="Ketoreductase" evidence="3">
    <location>
        <begin position="16"/>
        <end position="205"/>
    </location>
</feature>
<reference evidence="5" key="1">
    <citation type="submission" date="2019-09" db="EMBL/GenBank/DDBJ databases">
        <title>Mumia zhuanghuii sp. nov. isolated from the intestinal contents of plateau pika (Ochotona curzoniae) in the Qinghai-Tibet plateau of China.</title>
        <authorList>
            <person name="Tian Z."/>
        </authorList>
    </citation>
    <scope>NUCLEOTIDE SEQUENCE [LARGE SCALE GENOMIC DNA]</scope>
    <source>
        <strain evidence="5">L-033</strain>
    </source>
</reference>
<organism evidence="4 5">
    <name type="scientific">Microbacterium caowuchunii</name>
    <dbReference type="NCBI Taxonomy" id="2614638"/>
    <lineage>
        <taxon>Bacteria</taxon>
        <taxon>Bacillati</taxon>
        <taxon>Actinomycetota</taxon>
        <taxon>Actinomycetes</taxon>
        <taxon>Micrococcales</taxon>
        <taxon>Microbacteriaceae</taxon>
        <taxon>Microbacterium</taxon>
    </lineage>
</organism>
<name>A0A5N0TBV1_9MICO</name>
<dbReference type="InterPro" id="IPR057326">
    <property type="entry name" value="KR_dom"/>
</dbReference>
<dbReference type="Proteomes" id="UP000326838">
    <property type="component" value="Unassembled WGS sequence"/>
</dbReference>
<evidence type="ECO:0000313" key="4">
    <source>
        <dbReference type="EMBL" id="KAA9132221.1"/>
    </source>
</evidence>
<accession>A0A5N0TBV1</accession>
<dbReference type="SUPFAM" id="SSF51735">
    <property type="entry name" value="NAD(P)-binding Rossmann-fold domains"/>
    <property type="match status" value="1"/>
</dbReference>